<dbReference type="AlphaFoldDB" id="A0A1W0WXR4"/>
<dbReference type="Proteomes" id="UP000192578">
    <property type="component" value="Unassembled WGS sequence"/>
</dbReference>
<dbReference type="Pfam" id="PF13843">
    <property type="entry name" value="DDE_Tnp_1_7"/>
    <property type="match status" value="1"/>
</dbReference>
<dbReference type="InterPro" id="IPR029526">
    <property type="entry name" value="PGBD"/>
</dbReference>
<keyword evidence="3" id="KW-1185">Reference proteome</keyword>
<gene>
    <name evidence="2" type="ORF">BV898_06004</name>
</gene>
<accession>A0A1W0WXR4</accession>
<dbReference type="EMBL" id="MTYJ01000034">
    <property type="protein sequence ID" value="OQV20000.1"/>
    <property type="molecule type" value="Genomic_DNA"/>
</dbReference>
<reference evidence="3" key="1">
    <citation type="submission" date="2017-01" db="EMBL/GenBank/DDBJ databases">
        <title>Comparative genomics of anhydrobiosis in the tardigrade Hypsibius dujardini.</title>
        <authorList>
            <person name="Yoshida Y."/>
            <person name="Koutsovoulos G."/>
            <person name="Laetsch D."/>
            <person name="Stevens L."/>
            <person name="Kumar S."/>
            <person name="Horikawa D."/>
            <person name="Ishino K."/>
            <person name="Komine S."/>
            <person name="Tomita M."/>
            <person name="Blaxter M."/>
            <person name="Arakawa K."/>
        </authorList>
    </citation>
    <scope>NUCLEOTIDE SEQUENCE [LARGE SCALE GENOMIC DNA]</scope>
    <source>
        <strain evidence="3">Z151</strain>
    </source>
</reference>
<evidence type="ECO:0000313" key="3">
    <source>
        <dbReference type="Proteomes" id="UP000192578"/>
    </source>
</evidence>
<proteinExistence type="predicted"/>
<feature type="domain" description="PiggyBac transposable element-derived protein" evidence="1">
    <location>
        <begin position="128"/>
        <end position="246"/>
    </location>
</feature>
<organism evidence="2 3">
    <name type="scientific">Hypsibius exemplaris</name>
    <name type="common">Freshwater tardigrade</name>
    <dbReference type="NCBI Taxonomy" id="2072580"/>
    <lineage>
        <taxon>Eukaryota</taxon>
        <taxon>Metazoa</taxon>
        <taxon>Ecdysozoa</taxon>
        <taxon>Tardigrada</taxon>
        <taxon>Eutardigrada</taxon>
        <taxon>Parachela</taxon>
        <taxon>Hypsibioidea</taxon>
        <taxon>Hypsibiidae</taxon>
        <taxon>Hypsibius</taxon>
    </lineage>
</organism>
<dbReference type="PANTHER" id="PTHR46599">
    <property type="entry name" value="PIGGYBAC TRANSPOSABLE ELEMENT-DERIVED PROTEIN 4"/>
    <property type="match status" value="1"/>
</dbReference>
<evidence type="ECO:0000259" key="1">
    <source>
        <dbReference type="Pfam" id="PF13843"/>
    </source>
</evidence>
<evidence type="ECO:0000313" key="2">
    <source>
        <dbReference type="EMBL" id="OQV20000.1"/>
    </source>
</evidence>
<protein>
    <recommendedName>
        <fullName evidence="1">PiggyBac transposable element-derived protein domain-containing protein</fullName>
    </recommendedName>
</protein>
<name>A0A1W0WXR4_HYPEX</name>
<comment type="caution">
    <text evidence="2">The sequence shown here is derived from an EMBL/GenBank/DDBJ whole genome shotgun (WGS) entry which is preliminary data.</text>
</comment>
<dbReference type="OrthoDB" id="8039240at2759"/>
<dbReference type="PANTHER" id="PTHR46599:SF6">
    <property type="entry name" value="DUAL SPECIFICITY PHOSPHATASE 26"/>
    <property type="match status" value="1"/>
</dbReference>
<sequence length="260" mass="29200">MPGHARVLRAAFCAEGLKFSEDFLDFVAQFGSGKMGSEARFAIYQAMSFKILGRGTKIVLIYPDSMLAYVRHMYGGTVTSGSGRGTLKISLSQLSTVDSTVDCGLSTPWLSSFPTPDATLSVADLRSNADGRSTYNAVMSRTRFVQINCSLRFDDKSMRADCLKKDRIPHIRELLDFWTPTLRLSFLPYENMTVDEQLFPFRGRCAHKQYIPTTPRGKFGLKMWFLACAVTCYCCNFEPYVGKVPGVWQKRSEECALFCV</sequence>